<sequence>MAYISNRQPKFRVSPSASSQSYQVVPSSSISRDANFFTLAKKFWSDRHAHRFCSNWRCTFSNPQQAAAGRYICLGCRKGTYNILPEDAIGPNGYTISNFPVRNEQAHTISRFFWLDRRQREKIRENYINEEYPVRAIEDVSVPRYVQETRRNKYLPGTPGLDVRRHNGPPIGAVRVQPPQEDSYFQPLRAQHSTASRNLLARRPLYDLNDSPALPDPRPMALGYSRRQPENGQLMTPSSTPTSSPQKGRPHSRRSTTHTQQMQRPPPIPFELSPLSGNPNPRLEMRIRNGRLYL</sequence>
<evidence type="ECO:0000313" key="2">
    <source>
        <dbReference type="EMBL" id="KAF9479603.1"/>
    </source>
</evidence>
<dbReference type="Proteomes" id="UP000807469">
    <property type="component" value="Unassembled WGS sequence"/>
</dbReference>
<accession>A0A9P6D1E5</accession>
<dbReference type="EMBL" id="MU155209">
    <property type="protein sequence ID" value="KAF9479603.1"/>
    <property type="molecule type" value="Genomic_DNA"/>
</dbReference>
<gene>
    <name evidence="2" type="ORF">BDN70DRAFT_983286</name>
</gene>
<comment type="caution">
    <text evidence="2">The sequence shown here is derived from an EMBL/GenBank/DDBJ whole genome shotgun (WGS) entry which is preliminary data.</text>
</comment>
<evidence type="ECO:0000313" key="3">
    <source>
        <dbReference type="Proteomes" id="UP000807469"/>
    </source>
</evidence>
<feature type="region of interest" description="Disordered" evidence="1">
    <location>
        <begin position="201"/>
        <end position="283"/>
    </location>
</feature>
<name>A0A9P6D1E5_9AGAR</name>
<protein>
    <submittedName>
        <fullName evidence="2">Uncharacterized protein</fullName>
    </submittedName>
</protein>
<keyword evidence="3" id="KW-1185">Reference proteome</keyword>
<reference evidence="2" key="1">
    <citation type="submission" date="2020-11" db="EMBL/GenBank/DDBJ databases">
        <authorList>
            <consortium name="DOE Joint Genome Institute"/>
            <person name="Ahrendt S."/>
            <person name="Riley R."/>
            <person name="Andreopoulos W."/>
            <person name="Labutti K."/>
            <person name="Pangilinan J."/>
            <person name="Ruiz-Duenas F.J."/>
            <person name="Barrasa J.M."/>
            <person name="Sanchez-Garcia M."/>
            <person name="Camarero S."/>
            <person name="Miyauchi S."/>
            <person name="Serrano A."/>
            <person name="Linde D."/>
            <person name="Babiker R."/>
            <person name="Drula E."/>
            <person name="Ayuso-Fernandez I."/>
            <person name="Pacheco R."/>
            <person name="Padilla G."/>
            <person name="Ferreira P."/>
            <person name="Barriuso J."/>
            <person name="Kellner H."/>
            <person name="Castanera R."/>
            <person name="Alfaro M."/>
            <person name="Ramirez L."/>
            <person name="Pisabarro A.G."/>
            <person name="Kuo A."/>
            <person name="Tritt A."/>
            <person name="Lipzen A."/>
            <person name="He G."/>
            <person name="Yan M."/>
            <person name="Ng V."/>
            <person name="Cullen D."/>
            <person name="Martin F."/>
            <person name="Rosso M.-N."/>
            <person name="Henrissat B."/>
            <person name="Hibbett D."/>
            <person name="Martinez A.T."/>
            <person name="Grigoriev I.V."/>
        </authorList>
    </citation>
    <scope>NUCLEOTIDE SEQUENCE</scope>
    <source>
        <strain evidence="2">CIRM-BRFM 674</strain>
    </source>
</reference>
<evidence type="ECO:0000256" key="1">
    <source>
        <dbReference type="SAM" id="MobiDB-lite"/>
    </source>
</evidence>
<dbReference type="AlphaFoldDB" id="A0A9P6D1E5"/>
<feature type="compositionally biased region" description="Low complexity" evidence="1">
    <location>
        <begin position="236"/>
        <end position="245"/>
    </location>
</feature>
<organism evidence="2 3">
    <name type="scientific">Pholiota conissans</name>
    <dbReference type="NCBI Taxonomy" id="109636"/>
    <lineage>
        <taxon>Eukaryota</taxon>
        <taxon>Fungi</taxon>
        <taxon>Dikarya</taxon>
        <taxon>Basidiomycota</taxon>
        <taxon>Agaricomycotina</taxon>
        <taxon>Agaricomycetes</taxon>
        <taxon>Agaricomycetidae</taxon>
        <taxon>Agaricales</taxon>
        <taxon>Agaricineae</taxon>
        <taxon>Strophariaceae</taxon>
        <taxon>Pholiota</taxon>
    </lineage>
</organism>
<proteinExistence type="predicted"/>